<dbReference type="STRING" id="1806994.A0A507BXB1"/>
<sequence>MSQTHVKRPSAPSKAQNAKSVDQHVLKSKTKGINRAAIARESAEQRILDIFSEAFKSYLNDPEFDTKLKSIKAHFFNREYLEIFTDPTLLNVYSASYAPHRALLFYDLFKKQPELITSLLDNGEVFCLGAGTGAELVGIIAALLPSLPTSPLIEPTTNNTQPALIHIQDMADYSQPISELKKAIKLTWPVVEPCIDIQFSVNDVAVANPAIDEYITKYVSRSNIITTFFILNELLQADKPGFVRLVGRIVRAMRPLSIWVIIDSAGSFSSHAVGGTTGEKREYMAYQFLDMLDGLEIVAKEESCWYRLPAGLSYPLPLQNSRYYYRVFRRI</sequence>
<dbReference type="Proteomes" id="UP000319731">
    <property type="component" value="Unassembled WGS sequence"/>
</dbReference>
<dbReference type="GeneID" id="42007275"/>
<comment type="caution">
    <text evidence="2">The sequence shown here is derived from an EMBL/GenBank/DDBJ whole genome shotgun (WGS) entry which is preliminary data.</text>
</comment>
<dbReference type="AlphaFoldDB" id="A0A507BXB1"/>
<evidence type="ECO:0008006" key="4">
    <source>
        <dbReference type="Google" id="ProtNLM"/>
    </source>
</evidence>
<gene>
    <name evidence="2" type="ORF">SmJEL517_g06052</name>
</gene>
<accession>A0A507BXB1</accession>
<dbReference type="OrthoDB" id="6419443at2759"/>
<proteinExistence type="predicted"/>
<reference evidence="2 3" key="1">
    <citation type="journal article" date="2019" name="Sci. Rep.">
        <title>Comparative genomics of chytrid fungi reveal insights into the obligate biotrophic and pathogenic lifestyle of Synchytrium endobioticum.</title>
        <authorList>
            <person name="van de Vossenberg B.T.L.H."/>
            <person name="Warris S."/>
            <person name="Nguyen H.D.T."/>
            <person name="van Gent-Pelzer M.P.E."/>
            <person name="Joly D.L."/>
            <person name="van de Geest H.C."/>
            <person name="Bonants P.J.M."/>
            <person name="Smith D.S."/>
            <person name="Levesque C.A."/>
            <person name="van der Lee T.A.J."/>
        </authorList>
    </citation>
    <scope>NUCLEOTIDE SEQUENCE [LARGE SCALE GENOMIC DNA]</scope>
    <source>
        <strain evidence="2 3">JEL517</strain>
    </source>
</reference>
<feature type="region of interest" description="Disordered" evidence="1">
    <location>
        <begin position="1"/>
        <end position="23"/>
    </location>
</feature>
<evidence type="ECO:0000313" key="2">
    <source>
        <dbReference type="EMBL" id="TPX30366.1"/>
    </source>
</evidence>
<evidence type="ECO:0000313" key="3">
    <source>
        <dbReference type="Proteomes" id="UP000319731"/>
    </source>
</evidence>
<dbReference type="EMBL" id="QEAO01000073">
    <property type="protein sequence ID" value="TPX30366.1"/>
    <property type="molecule type" value="Genomic_DNA"/>
</dbReference>
<name>A0A507BXB1_9FUNG</name>
<keyword evidence="3" id="KW-1185">Reference proteome</keyword>
<dbReference type="Pfam" id="PF11312">
    <property type="entry name" value="Methyltransf_34"/>
    <property type="match status" value="1"/>
</dbReference>
<protein>
    <recommendedName>
        <fullName evidence="4">Histidine-specific methyltransferase SAM-dependent domain-containing protein</fullName>
    </recommendedName>
</protein>
<dbReference type="RefSeq" id="XP_031022041.1">
    <property type="nucleotide sequence ID" value="XM_031171978.1"/>
</dbReference>
<evidence type="ECO:0000256" key="1">
    <source>
        <dbReference type="SAM" id="MobiDB-lite"/>
    </source>
</evidence>
<dbReference type="InterPro" id="IPR021463">
    <property type="entry name" value="Methyltransf_34"/>
</dbReference>
<organism evidence="2 3">
    <name type="scientific">Synchytrium microbalum</name>
    <dbReference type="NCBI Taxonomy" id="1806994"/>
    <lineage>
        <taxon>Eukaryota</taxon>
        <taxon>Fungi</taxon>
        <taxon>Fungi incertae sedis</taxon>
        <taxon>Chytridiomycota</taxon>
        <taxon>Chytridiomycota incertae sedis</taxon>
        <taxon>Chytridiomycetes</taxon>
        <taxon>Synchytriales</taxon>
        <taxon>Synchytriaceae</taxon>
        <taxon>Synchytrium</taxon>
    </lineage>
</organism>